<dbReference type="SMART" id="SM00088">
    <property type="entry name" value="PINT"/>
    <property type="match status" value="1"/>
</dbReference>
<dbReference type="Pfam" id="PF01399">
    <property type="entry name" value="PCI"/>
    <property type="match status" value="1"/>
</dbReference>
<evidence type="ECO:0000313" key="9">
    <source>
        <dbReference type="Proteomes" id="UP000038010"/>
    </source>
</evidence>
<protein>
    <submittedName>
        <fullName evidence="8">COP9 signalosome complex subunit 1</fullName>
    </submittedName>
</protein>
<sequence length="496" mass="55761">MADFIGATPASPPSSTITVNEAPKFELTSYISNYRGRTVFRRLYLIGACCPPLREEAAKLAIREARRGSDLHNLEEAIKLLQTVPNYRDTENLLDTSWAVDVEKKNAKETQRLENELKGYKNNLIKESIRVGKMGNEDLGIHYQDLGDLINASKAFGRMRDFCTTPAHISQTAFHIIDVAVEQRNWMAVQSQVVKIQALQMKPEESRHQRIVTAINGLQRMCNGEYKDAAFLFLSCDPAISELGQILTKFMTLNDIAVYGGLCALATMSRSELQARVLDNPSFRNFLELEPHIRRATSFFVACKYTQCLEILESYRNDYLLDLYLQPHVDRLYRRVREKSIVQYFEPFGSVRLENMEKVFGEAAVKTTTNNAATTNGVTHISITLLDELVTLIEEGKLNARLDMEKNLLVVSKPDARVDTYKEAERTLDNFTKDAYLKLMRITMANAGLETKAPTPSKKKGASALDWEDENGWSMDSTSAKVGGGYVLVEAVAVAA</sequence>
<evidence type="ECO:0000256" key="1">
    <source>
        <dbReference type="ARBA" id="ARBA00004123"/>
    </source>
</evidence>
<proteinExistence type="predicted"/>
<dbReference type="Gene3D" id="1.25.40.570">
    <property type="match status" value="1"/>
</dbReference>
<dbReference type="RefSeq" id="XP_018005002.1">
    <property type="nucleotide sequence ID" value="XM_018142754.1"/>
</dbReference>
<feature type="domain" description="PCI" evidence="7">
    <location>
        <begin position="225"/>
        <end position="416"/>
    </location>
</feature>
<dbReference type="Pfam" id="PF10602">
    <property type="entry name" value="RPN7"/>
    <property type="match status" value="1"/>
</dbReference>
<dbReference type="PANTHER" id="PTHR14145:SF2">
    <property type="entry name" value="COP9 SIGNALOSOME COMPLEX SUBUNIT 1"/>
    <property type="match status" value="1"/>
</dbReference>
<comment type="subcellular location">
    <subcellularLocation>
        <location evidence="2">Cytoplasm</location>
    </subcellularLocation>
    <subcellularLocation>
        <location evidence="1">Nucleus</location>
    </subcellularLocation>
</comment>
<dbReference type="GO" id="GO:0005737">
    <property type="term" value="C:cytoplasm"/>
    <property type="evidence" value="ECO:0007669"/>
    <property type="project" value="UniProtKB-SubCell"/>
</dbReference>
<dbReference type="InterPro" id="IPR019585">
    <property type="entry name" value="Rpn7/CSN1"/>
</dbReference>
<name>A0A0N0NRN2_9EURO</name>
<dbReference type="InterPro" id="IPR045135">
    <property type="entry name" value="Rpn7_N"/>
</dbReference>
<dbReference type="GO" id="GO:0008180">
    <property type="term" value="C:COP9 signalosome"/>
    <property type="evidence" value="ECO:0007669"/>
    <property type="project" value="UniProtKB-KW"/>
</dbReference>
<dbReference type="OrthoDB" id="422427at2759"/>
<evidence type="ECO:0000256" key="3">
    <source>
        <dbReference type="ARBA" id="ARBA00022490"/>
    </source>
</evidence>
<gene>
    <name evidence="8" type="ORF">AB675_2758</name>
</gene>
<dbReference type="PROSITE" id="PS50250">
    <property type="entry name" value="PCI"/>
    <property type="match status" value="1"/>
</dbReference>
<dbReference type="AlphaFoldDB" id="A0A0N0NRN2"/>
<evidence type="ECO:0000259" key="7">
    <source>
        <dbReference type="PROSITE" id="PS50250"/>
    </source>
</evidence>
<dbReference type="PANTHER" id="PTHR14145">
    <property type="entry name" value="26S PROTESOME SUBUNIT 6"/>
    <property type="match status" value="1"/>
</dbReference>
<evidence type="ECO:0000256" key="4">
    <source>
        <dbReference type="ARBA" id="ARBA00022790"/>
    </source>
</evidence>
<dbReference type="Proteomes" id="UP000038010">
    <property type="component" value="Unassembled WGS sequence"/>
</dbReference>
<dbReference type="EMBL" id="LFJN01000002">
    <property type="protein sequence ID" value="KPI45039.1"/>
    <property type="molecule type" value="Genomic_DNA"/>
</dbReference>
<organism evidence="8 9">
    <name type="scientific">Cyphellophora attinorum</name>
    <dbReference type="NCBI Taxonomy" id="1664694"/>
    <lineage>
        <taxon>Eukaryota</taxon>
        <taxon>Fungi</taxon>
        <taxon>Dikarya</taxon>
        <taxon>Ascomycota</taxon>
        <taxon>Pezizomycotina</taxon>
        <taxon>Eurotiomycetes</taxon>
        <taxon>Chaetothyriomycetidae</taxon>
        <taxon>Chaetothyriales</taxon>
        <taxon>Cyphellophoraceae</taxon>
        <taxon>Cyphellophora</taxon>
    </lineage>
</organism>
<keyword evidence="4" id="KW-0736">Signalosome</keyword>
<dbReference type="GeneID" id="28734634"/>
<reference evidence="8 9" key="1">
    <citation type="submission" date="2015-06" db="EMBL/GenBank/DDBJ databases">
        <title>Draft genome of the ant-associated black yeast Phialophora attae CBS 131958.</title>
        <authorList>
            <person name="Moreno L.F."/>
            <person name="Stielow B.J."/>
            <person name="de Hoog S."/>
            <person name="Vicente V.A."/>
            <person name="Weiss V.A."/>
            <person name="de Vries M."/>
            <person name="Cruz L.M."/>
            <person name="Souza E.M."/>
        </authorList>
    </citation>
    <scope>NUCLEOTIDE SEQUENCE [LARGE SCALE GENOMIC DNA]</scope>
    <source>
        <strain evidence="8 9">CBS 131958</strain>
    </source>
</reference>
<keyword evidence="6" id="KW-0175">Coiled coil</keyword>
<evidence type="ECO:0000313" key="8">
    <source>
        <dbReference type="EMBL" id="KPI45039.1"/>
    </source>
</evidence>
<evidence type="ECO:0000256" key="6">
    <source>
        <dbReference type="SAM" id="Coils"/>
    </source>
</evidence>
<evidence type="ECO:0000256" key="2">
    <source>
        <dbReference type="ARBA" id="ARBA00004496"/>
    </source>
</evidence>
<feature type="coiled-coil region" evidence="6">
    <location>
        <begin position="103"/>
        <end position="130"/>
    </location>
</feature>
<comment type="caution">
    <text evidence="8">The sequence shown here is derived from an EMBL/GenBank/DDBJ whole genome shotgun (WGS) entry which is preliminary data.</text>
</comment>
<keyword evidence="5" id="KW-0539">Nucleus</keyword>
<dbReference type="InterPro" id="IPR000717">
    <property type="entry name" value="PCI_dom"/>
</dbReference>
<keyword evidence="9" id="KW-1185">Reference proteome</keyword>
<evidence type="ECO:0000256" key="5">
    <source>
        <dbReference type="ARBA" id="ARBA00023242"/>
    </source>
</evidence>
<accession>A0A0N0NRN2</accession>
<dbReference type="VEuPathDB" id="FungiDB:AB675_2758"/>
<dbReference type="STRING" id="1664694.A0A0N0NRN2"/>
<keyword evidence="3" id="KW-0963">Cytoplasm</keyword>